<feature type="transmembrane region" description="Helical" evidence="8">
    <location>
        <begin position="87"/>
        <end position="110"/>
    </location>
</feature>
<evidence type="ECO:0000259" key="9">
    <source>
        <dbReference type="Pfam" id="PF01699"/>
    </source>
</evidence>
<comment type="subcellular location">
    <subcellularLocation>
        <location evidence="1">Endomembrane system</location>
        <topology evidence="1">Multi-pass membrane protein</topology>
    </subcellularLocation>
</comment>
<evidence type="ECO:0000313" key="11">
    <source>
        <dbReference type="Proteomes" id="UP000627934"/>
    </source>
</evidence>
<evidence type="ECO:0000256" key="6">
    <source>
        <dbReference type="ARBA" id="ARBA00023065"/>
    </source>
</evidence>
<keyword evidence="7 8" id="KW-0472">Membrane</keyword>
<dbReference type="GO" id="GO:0000329">
    <property type="term" value="C:fungal-type vacuole membrane"/>
    <property type="evidence" value="ECO:0007669"/>
    <property type="project" value="TreeGrafter"/>
</dbReference>
<sequence length="628" mass="68869">MANRQDAIEEPFDASDLSTLEAGTRTGTPTVFGIHDLGESGRHGIHFKHFVRTCFNHSAPCRYFNVLWVVVPAAIVIGFVKRHDESGSWHLAIFILNYIAMVPAANLIGFGGEQIVRKVYNVVGLIIETTLGSIVEIVVFTILITRTASETFDPIQIIQAAILGSVLANLLFCIGLCFFIGGMKREEQKFHSAIGEVGGALILVAGMALILPSAYINTLQDTEYGGTGDFDLDALRISRGTAFILLASYMVYLWYQTNSHRSLYSDVFNHDLIVGENHDKAVEEEKLSFSECLLALFISVGCVCCIAYLLVDQIHFIVEERHVKDAFVGLILVPVVEKAAEHLTAIGDASDNRMNFALFHVVGSCIQTVMLITPIIIFIGWGVGKDMSLAFEPFQAIVLILAILVVGSFLRDGNTYIAKVSWSLNPPDVPCGAVTEDENDPMWMSIWIGVAKDFHDQNADLFQPLLNWQEDQEATGCSATSKQWCVAASTYTPSEQVAEDYDAVPLDATLDFELNIDSSKNVEQKVWINGKLSSQRSDTDGSAPTVLYSGNECYRGTCGTLDAYTWKNITVVLSAADKKFGDTLDISHGSSTSGCISTSDEGKTWHIDSVTIAKDYFYSDNSTKECPS</sequence>
<dbReference type="EMBL" id="MDYX01000024">
    <property type="protein sequence ID" value="KAF9628959.1"/>
    <property type="molecule type" value="Genomic_DNA"/>
</dbReference>
<organism evidence="10 11">
    <name type="scientific">Lasiodiplodia theobromae</name>
    <dbReference type="NCBI Taxonomy" id="45133"/>
    <lineage>
        <taxon>Eukaryota</taxon>
        <taxon>Fungi</taxon>
        <taxon>Dikarya</taxon>
        <taxon>Ascomycota</taxon>
        <taxon>Pezizomycotina</taxon>
        <taxon>Dothideomycetes</taxon>
        <taxon>Dothideomycetes incertae sedis</taxon>
        <taxon>Botryosphaeriales</taxon>
        <taxon>Botryosphaeriaceae</taxon>
        <taxon>Lasiodiplodia</taxon>
    </lineage>
</organism>
<dbReference type="PANTHER" id="PTHR31503:SF14">
    <property type="entry name" value="VACUOLAR CALCIUM ION TRANSPORTER"/>
    <property type="match status" value="1"/>
</dbReference>
<dbReference type="GO" id="GO:0006874">
    <property type="term" value="P:intracellular calcium ion homeostasis"/>
    <property type="evidence" value="ECO:0007669"/>
    <property type="project" value="TreeGrafter"/>
</dbReference>
<dbReference type="PANTHER" id="PTHR31503">
    <property type="entry name" value="VACUOLAR CALCIUM ION TRANSPORTER"/>
    <property type="match status" value="1"/>
</dbReference>
<evidence type="ECO:0000256" key="7">
    <source>
        <dbReference type="ARBA" id="ARBA00023136"/>
    </source>
</evidence>
<feature type="domain" description="Sodium/calcium exchanger membrane region" evidence="9">
    <location>
        <begin position="294"/>
        <end position="410"/>
    </location>
</feature>
<comment type="similarity">
    <text evidence="2">Belongs to the Ca(2+):cation antiporter (CaCA) (TC 2.A.19) family.</text>
</comment>
<dbReference type="InterPro" id="IPR044880">
    <property type="entry name" value="NCX_ion-bd_dom_sf"/>
</dbReference>
<feature type="transmembrane region" description="Helical" evidence="8">
    <location>
        <begin position="122"/>
        <end position="145"/>
    </location>
</feature>
<keyword evidence="5 8" id="KW-1133">Transmembrane helix</keyword>
<dbReference type="InterPro" id="IPR004837">
    <property type="entry name" value="NaCa_Exmemb"/>
</dbReference>
<protein>
    <submittedName>
        <fullName evidence="10">Sodium/calcium exchanger membrane region</fullName>
    </submittedName>
</protein>
<dbReference type="AlphaFoldDB" id="A0A8H7M9W6"/>
<dbReference type="GO" id="GO:0012505">
    <property type="term" value="C:endomembrane system"/>
    <property type="evidence" value="ECO:0007669"/>
    <property type="project" value="UniProtKB-SubCell"/>
</dbReference>
<evidence type="ECO:0000256" key="8">
    <source>
        <dbReference type="SAM" id="Phobius"/>
    </source>
</evidence>
<reference evidence="10" key="2">
    <citation type="journal article" date="2018" name="DNA Res.">
        <title>Comparative genome and transcriptome analyses reveal adaptations to opportunistic infections in woody plant degrading pathogens of Botryosphaeriaceae.</title>
        <authorList>
            <person name="Yan J.Y."/>
            <person name="Zhao W.S."/>
            <person name="Chen Z."/>
            <person name="Xing Q.K."/>
            <person name="Zhang W."/>
            <person name="Chethana K.W.T."/>
            <person name="Xue M.F."/>
            <person name="Xu J.P."/>
            <person name="Phillips A.J.L."/>
            <person name="Wang Y."/>
            <person name="Liu J.H."/>
            <person name="Liu M."/>
            <person name="Zhou Y."/>
            <person name="Jayawardena R.S."/>
            <person name="Manawasinghe I.S."/>
            <person name="Huang J.B."/>
            <person name="Qiao G.H."/>
            <person name="Fu C.Y."/>
            <person name="Guo F.F."/>
            <person name="Dissanayake A.J."/>
            <person name="Peng Y.L."/>
            <person name="Hyde K.D."/>
            <person name="Li X.H."/>
        </authorList>
    </citation>
    <scope>NUCLEOTIDE SEQUENCE</scope>
    <source>
        <strain evidence="10">CSS-01s</strain>
    </source>
</reference>
<dbReference type="GO" id="GO:0015369">
    <property type="term" value="F:calcium:proton antiporter activity"/>
    <property type="evidence" value="ECO:0007669"/>
    <property type="project" value="TreeGrafter"/>
</dbReference>
<name>A0A8H7M9W6_9PEZI</name>
<evidence type="ECO:0000256" key="5">
    <source>
        <dbReference type="ARBA" id="ARBA00022989"/>
    </source>
</evidence>
<feature type="transmembrane region" description="Helical" evidence="8">
    <location>
        <begin position="157"/>
        <end position="181"/>
    </location>
</feature>
<feature type="transmembrane region" description="Helical" evidence="8">
    <location>
        <begin position="63"/>
        <end position="81"/>
    </location>
</feature>
<keyword evidence="6" id="KW-0406">Ion transport</keyword>
<evidence type="ECO:0000256" key="3">
    <source>
        <dbReference type="ARBA" id="ARBA00022448"/>
    </source>
</evidence>
<feature type="transmembrane region" description="Helical" evidence="8">
    <location>
        <begin position="357"/>
        <end position="381"/>
    </location>
</feature>
<dbReference type="Gene3D" id="1.20.1420.30">
    <property type="entry name" value="NCX, central ion-binding region"/>
    <property type="match status" value="1"/>
</dbReference>
<dbReference type="Pfam" id="PF01699">
    <property type="entry name" value="Na_Ca_ex"/>
    <property type="match status" value="2"/>
</dbReference>
<gene>
    <name evidence="10" type="ORF">BFW01_g10162</name>
</gene>
<evidence type="ECO:0000256" key="1">
    <source>
        <dbReference type="ARBA" id="ARBA00004127"/>
    </source>
</evidence>
<dbReference type="Proteomes" id="UP000627934">
    <property type="component" value="Unassembled WGS sequence"/>
</dbReference>
<proteinExistence type="inferred from homology"/>
<accession>A0A8H7M9W6</accession>
<evidence type="ECO:0000256" key="2">
    <source>
        <dbReference type="ARBA" id="ARBA00008170"/>
    </source>
</evidence>
<keyword evidence="3" id="KW-0813">Transport</keyword>
<feature type="transmembrane region" description="Helical" evidence="8">
    <location>
        <begin position="236"/>
        <end position="255"/>
    </location>
</feature>
<evidence type="ECO:0000256" key="4">
    <source>
        <dbReference type="ARBA" id="ARBA00022692"/>
    </source>
</evidence>
<feature type="domain" description="Sodium/calcium exchanger membrane region" evidence="9">
    <location>
        <begin position="90"/>
        <end position="257"/>
    </location>
</feature>
<comment type="caution">
    <text evidence="10">The sequence shown here is derived from an EMBL/GenBank/DDBJ whole genome shotgun (WGS) entry which is preliminary data.</text>
</comment>
<reference evidence="10" key="1">
    <citation type="submission" date="2016-08" db="EMBL/GenBank/DDBJ databases">
        <authorList>
            <person name="Yan J."/>
        </authorList>
    </citation>
    <scope>NUCLEOTIDE SEQUENCE</scope>
    <source>
        <strain evidence="10">CSS-01s</strain>
    </source>
</reference>
<dbReference type="InterPro" id="IPR004713">
    <property type="entry name" value="CaH_exchang"/>
</dbReference>
<keyword evidence="4 8" id="KW-0812">Transmembrane</keyword>
<evidence type="ECO:0000313" key="10">
    <source>
        <dbReference type="EMBL" id="KAF9628959.1"/>
    </source>
</evidence>
<feature type="transmembrane region" description="Helical" evidence="8">
    <location>
        <begin position="193"/>
        <end position="216"/>
    </location>
</feature>
<feature type="transmembrane region" description="Helical" evidence="8">
    <location>
        <begin position="393"/>
        <end position="410"/>
    </location>
</feature>